<keyword evidence="1" id="KW-0238">DNA-binding</keyword>
<dbReference type="SMART" id="SM00398">
    <property type="entry name" value="HMG"/>
    <property type="match status" value="1"/>
</dbReference>
<dbReference type="SUPFAM" id="SSF47095">
    <property type="entry name" value="HMG-box"/>
    <property type="match status" value="1"/>
</dbReference>
<evidence type="ECO:0000313" key="4">
    <source>
        <dbReference type="Proteomes" id="UP000789706"/>
    </source>
</evidence>
<dbReference type="Proteomes" id="UP000789706">
    <property type="component" value="Unassembled WGS sequence"/>
</dbReference>
<gene>
    <name evidence="3" type="ORF">DEBURN_LOCUS3616</name>
</gene>
<dbReference type="GO" id="GO:0005634">
    <property type="term" value="C:nucleus"/>
    <property type="evidence" value="ECO:0007669"/>
    <property type="project" value="UniProtKB-UniRule"/>
</dbReference>
<feature type="DNA-binding region" description="HMG box" evidence="1">
    <location>
        <begin position="36"/>
        <end position="102"/>
    </location>
</feature>
<reference evidence="3" key="1">
    <citation type="submission" date="2021-06" db="EMBL/GenBank/DDBJ databases">
        <authorList>
            <person name="Kallberg Y."/>
            <person name="Tangrot J."/>
            <person name="Rosling A."/>
        </authorList>
    </citation>
    <scope>NUCLEOTIDE SEQUENCE</scope>
    <source>
        <strain evidence="3">AZ414A</strain>
    </source>
</reference>
<dbReference type="PROSITE" id="PS50118">
    <property type="entry name" value="HMG_BOX_2"/>
    <property type="match status" value="1"/>
</dbReference>
<evidence type="ECO:0000313" key="3">
    <source>
        <dbReference type="EMBL" id="CAG8480195.1"/>
    </source>
</evidence>
<protein>
    <submittedName>
        <fullName evidence="3">5038_t:CDS:1</fullName>
    </submittedName>
</protein>
<dbReference type="InterPro" id="IPR036910">
    <property type="entry name" value="HMG_box_dom_sf"/>
</dbReference>
<dbReference type="AlphaFoldDB" id="A0A9N8WEL7"/>
<dbReference type="OrthoDB" id="6247875at2759"/>
<evidence type="ECO:0000259" key="2">
    <source>
        <dbReference type="PROSITE" id="PS50118"/>
    </source>
</evidence>
<sequence>MSLPIDTTNIINVPFPPSISVDEIIEMHLKNDIKNVNQTMNSFMIYRKEYNNIVAKFNLSSKDVSKFVSISWKNEPEDVKEYYRQMAKNIKKCFKEKVPSLCFINSNQVNSTNDNHIPLDISLNTNHNFQNTNYPFFYTDQAIYCIQQFKNECQKCLSMDEDEFMNHLSEDMALTYKAIKQSL</sequence>
<dbReference type="Gene3D" id="1.10.30.10">
    <property type="entry name" value="High mobility group box domain"/>
    <property type="match status" value="1"/>
</dbReference>
<name>A0A9N8WEL7_9GLOM</name>
<organism evidence="3 4">
    <name type="scientific">Diversispora eburnea</name>
    <dbReference type="NCBI Taxonomy" id="1213867"/>
    <lineage>
        <taxon>Eukaryota</taxon>
        <taxon>Fungi</taxon>
        <taxon>Fungi incertae sedis</taxon>
        <taxon>Mucoromycota</taxon>
        <taxon>Glomeromycotina</taxon>
        <taxon>Glomeromycetes</taxon>
        <taxon>Diversisporales</taxon>
        <taxon>Diversisporaceae</taxon>
        <taxon>Diversispora</taxon>
    </lineage>
</organism>
<keyword evidence="1" id="KW-0539">Nucleus</keyword>
<proteinExistence type="predicted"/>
<dbReference type="Pfam" id="PF00505">
    <property type="entry name" value="HMG_box"/>
    <property type="match status" value="1"/>
</dbReference>
<keyword evidence="4" id="KW-1185">Reference proteome</keyword>
<dbReference type="EMBL" id="CAJVPK010000235">
    <property type="protein sequence ID" value="CAG8480195.1"/>
    <property type="molecule type" value="Genomic_DNA"/>
</dbReference>
<evidence type="ECO:0000256" key="1">
    <source>
        <dbReference type="PROSITE-ProRule" id="PRU00267"/>
    </source>
</evidence>
<accession>A0A9N8WEL7</accession>
<comment type="caution">
    <text evidence="3">The sequence shown here is derived from an EMBL/GenBank/DDBJ whole genome shotgun (WGS) entry which is preliminary data.</text>
</comment>
<feature type="domain" description="HMG box" evidence="2">
    <location>
        <begin position="36"/>
        <end position="102"/>
    </location>
</feature>
<dbReference type="GO" id="GO:0003677">
    <property type="term" value="F:DNA binding"/>
    <property type="evidence" value="ECO:0007669"/>
    <property type="project" value="UniProtKB-UniRule"/>
</dbReference>
<dbReference type="InterPro" id="IPR009071">
    <property type="entry name" value="HMG_box_dom"/>
</dbReference>